<dbReference type="RefSeq" id="WP_186945234.1">
    <property type="nucleotide sequence ID" value="NZ_JACOGF010000001.1"/>
</dbReference>
<name>A0ABR6ZJB5_9BURK</name>
<proteinExistence type="predicted"/>
<evidence type="ECO:0000313" key="2">
    <source>
        <dbReference type="Proteomes" id="UP000650424"/>
    </source>
</evidence>
<dbReference type="Proteomes" id="UP000650424">
    <property type="component" value="Unassembled WGS sequence"/>
</dbReference>
<protein>
    <submittedName>
        <fullName evidence="1">Uncharacterized protein</fullName>
    </submittedName>
</protein>
<evidence type="ECO:0000313" key="1">
    <source>
        <dbReference type="EMBL" id="MBC3915972.1"/>
    </source>
</evidence>
<sequence length="490" mass="54547">MTSEVDNENDNFIDGDVLQQLAPFLIVDNIQPGDVLLTCGSMSQSLAIARITDGQYSHASIWLPNDTGYPILVESDGLGVGSTILSAHTLCGPGQGDIELAYSIPNAPKKYKLLRHPDIASVSLECLQAARKRLEARAFHRSYSQLSRLIKPAKLHPTVETIAEGVVRFAERTLSSPNMHGVFCSELVVMYFEELNLPLFESQQKASMVSPNDLDRAPCILAEVENAFVDGSLLRFMRGSRPSMLAGFTRAEIMPQLTSGFRAAAEIDRALDEFNEFVRENWLKQADQLEKGYLAEMESYYQSIEIAIKTGDTAGVDKLLKLAVDASISMHLWRAINNYQEKVFAGQMSTQECEAWPPAMFKLSAIHRDMSSNTLHAHLRISFLRALRAIRTKRNNARTSWATQYRLKRSRKKILRDFVAHRKATAAALSLFPNEEETGLLSPLSISLMEKVIEEAERGALSYDIQSILILRTHIGGRTESVREGTAAGN</sequence>
<reference evidence="1 2" key="1">
    <citation type="submission" date="2020-08" db="EMBL/GenBank/DDBJ databases">
        <title>Novel species isolated from subtropical streams in China.</title>
        <authorList>
            <person name="Lu H."/>
        </authorList>
    </citation>
    <scope>NUCLEOTIDE SEQUENCE [LARGE SCALE GENOMIC DNA]</scope>
    <source>
        <strain evidence="1 2">CY18W</strain>
    </source>
</reference>
<organism evidence="1 2">
    <name type="scientific">Undibacterium hunanense</name>
    <dbReference type="NCBI Taxonomy" id="2762292"/>
    <lineage>
        <taxon>Bacteria</taxon>
        <taxon>Pseudomonadati</taxon>
        <taxon>Pseudomonadota</taxon>
        <taxon>Betaproteobacteria</taxon>
        <taxon>Burkholderiales</taxon>
        <taxon>Oxalobacteraceae</taxon>
        <taxon>Undibacterium</taxon>
    </lineage>
</organism>
<dbReference type="EMBL" id="JACOGF010000001">
    <property type="protein sequence ID" value="MBC3915972.1"/>
    <property type="molecule type" value="Genomic_DNA"/>
</dbReference>
<keyword evidence="2" id="KW-1185">Reference proteome</keyword>
<dbReference type="SUPFAM" id="SSF54001">
    <property type="entry name" value="Cysteine proteinases"/>
    <property type="match status" value="1"/>
</dbReference>
<gene>
    <name evidence="1" type="ORF">H8L32_00610</name>
</gene>
<dbReference type="InterPro" id="IPR038765">
    <property type="entry name" value="Papain-like_cys_pep_sf"/>
</dbReference>
<accession>A0ABR6ZJB5</accession>
<dbReference type="Gene3D" id="3.90.1720.10">
    <property type="entry name" value="endopeptidase domain like (from Nostoc punctiforme)"/>
    <property type="match status" value="1"/>
</dbReference>
<comment type="caution">
    <text evidence="1">The sequence shown here is derived from an EMBL/GenBank/DDBJ whole genome shotgun (WGS) entry which is preliminary data.</text>
</comment>